<organism evidence="3 4">
    <name type="scientific">Alteraurantiacibacter aquimixticola</name>
    <dbReference type="NCBI Taxonomy" id="2489173"/>
    <lineage>
        <taxon>Bacteria</taxon>
        <taxon>Pseudomonadati</taxon>
        <taxon>Pseudomonadota</taxon>
        <taxon>Alphaproteobacteria</taxon>
        <taxon>Sphingomonadales</taxon>
        <taxon>Erythrobacteraceae</taxon>
        <taxon>Alteraurantiacibacter</taxon>
    </lineage>
</organism>
<dbReference type="InterPro" id="IPR011650">
    <property type="entry name" value="Peptidase_M20_dimer"/>
</dbReference>
<dbReference type="AlphaFoldDB" id="A0A4T3F100"/>
<gene>
    <name evidence="3" type="ORF">E5222_10875</name>
</gene>
<feature type="signal peptide" evidence="1">
    <location>
        <begin position="1"/>
        <end position="32"/>
    </location>
</feature>
<dbReference type="SUPFAM" id="SSF53187">
    <property type="entry name" value="Zn-dependent exopeptidases"/>
    <property type="match status" value="1"/>
</dbReference>
<protein>
    <submittedName>
        <fullName evidence="3">Amidohydrolase</fullName>
    </submittedName>
</protein>
<dbReference type="GO" id="GO:0005737">
    <property type="term" value="C:cytoplasm"/>
    <property type="evidence" value="ECO:0007669"/>
    <property type="project" value="TreeGrafter"/>
</dbReference>
<sequence length="536" mass="57971">MNKERKQMKRFSSRALPVASALAMMVAAPAAAEPTEEMRAAAITGVDDRAELVQEMVDSIFSFAEPGFQEFQTQAYVTQILEANGFTIELGSAGIPSAWTATWTHGQGGPKIGLGSDVDALLGLSQVPGVGEVTPQIPGAPGHGEGHNSGMAVMVAAALAVKDIMEAEDIPGTLMIWPGIAEELLATKAFFVREGMFDGVDANIFTHVSRDFSTSYGRGRGNGMVSVEYTFHGKTSHGAGAPWAGRSALDGVELMNIAWNMRREHLPITQRSHYVITNGGGQPNIVPGEASVWYYFRDHTFEGIRELYDIGNTISEAAAAATGTTVERRTLGYAAPQWANKPMAEAAFANIQAVGMPEWTEEDQAFALMLQETNELDVEPLVTEIEEMEADEEFTPTGGGSDDIGDIMWTVPTITIRFPSNVPSMIGHNVTAAMAMATPIAHKGAVAGAKAVALTTLDLLTTPELLAEAKRYQEEVQFAEDTYAPVLSEEDMPGIHLNTEIMARMRPQMQEYYYDPERYDSYLEQLGIAYPTGATE</sequence>
<evidence type="ECO:0000313" key="3">
    <source>
        <dbReference type="EMBL" id="TIX50739.1"/>
    </source>
</evidence>
<dbReference type="GO" id="GO:0046657">
    <property type="term" value="P:folic acid catabolic process"/>
    <property type="evidence" value="ECO:0007669"/>
    <property type="project" value="TreeGrafter"/>
</dbReference>
<dbReference type="NCBIfam" id="TIGR01891">
    <property type="entry name" value="amidohydrolases"/>
    <property type="match status" value="1"/>
</dbReference>
<dbReference type="PANTHER" id="PTHR30575:SF0">
    <property type="entry name" value="XAA-ARG DIPEPTIDASE"/>
    <property type="match status" value="1"/>
</dbReference>
<dbReference type="SUPFAM" id="SSF55031">
    <property type="entry name" value="Bacterial exopeptidase dimerisation domain"/>
    <property type="match status" value="1"/>
</dbReference>
<dbReference type="Pfam" id="PF07687">
    <property type="entry name" value="M20_dimer"/>
    <property type="match status" value="1"/>
</dbReference>
<dbReference type="InterPro" id="IPR036264">
    <property type="entry name" value="Bact_exopeptidase_dim_dom"/>
</dbReference>
<evidence type="ECO:0000259" key="2">
    <source>
        <dbReference type="Pfam" id="PF07687"/>
    </source>
</evidence>
<feature type="domain" description="Peptidase M20 dimerisation" evidence="2">
    <location>
        <begin position="223"/>
        <end position="302"/>
    </location>
</feature>
<keyword evidence="1" id="KW-0732">Signal</keyword>
<dbReference type="OrthoDB" id="9781032at2"/>
<name>A0A4T3F100_9SPHN</name>
<dbReference type="Gene3D" id="3.40.630.10">
    <property type="entry name" value="Zn peptidases"/>
    <property type="match status" value="2"/>
</dbReference>
<comment type="caution">
    <text evidence="3">The sequence shown here is derived from an EMBL/GenBank/DDBJ whole genome shotgun (WGS) entry which is preliminary data.</text>
</comment>
<dbReference type="Gene3D" id="3.30.70.360">
    <property type="match status" value="1"/>
</dbReference>
<proteinExistence type="predicted"/>
<evidence type="ECO:0000256" key="1">
    <source>
        <dbReference type="SAM" id="SignalP"/>
    </source>
</evidence>
<dbReference type="GO" id="GO:0071713">
    <property type="term" value="F:para-aminobenzoyl-glutamate hydrolase activity"/>
    <property type="evidence" value="ECO:0007669"/>
    <property type="project" value="TreeGrafter"/>
</dbReference>
<dbReference type="InterPro" id="IPR017439">
    <property type="entry name" value="Amidohydrolase"/>
</dbReference>
<feature type="chain" id="PRO_5020667775" evidence="1">
    <location>
        <begin position="33"/>
        <end position="536"/>
    </location>
</feature>
<dbReference type="PANTHER" id="PTHR30575">
    <property type="entry name" value="PEPTIDASE M20"/>
    <property type="match status" value="1"/>
</dbReference>
<keyword evidence="4" id="KW-1185">Reference proteome</keyword>
<dbReference type="EMBL" id="SSHH01000002">
    <property type="protein sequence ID" value="TIX50739.1"/>
    <property type="molecule type" value="Genomic_DNA"/>
</dbReference>
<evidence type="ECO:0000313" key="4">
    <source>
        <dbReference type="Proteomes" id="UP000309389"/>
    </source>
</evidence>
<accession>A0A4T3F100</accession>
<reference evidence="3 4" key="1">
    <citation type="submission" date="2019-04" db="EMBL/GenBank/DDBJ databases">
        <title>Altererythrobacter aquimixticola sp. nov., isolated from sediment of junction between the ocean and a freshwater spring.</title>
        <authorList>
            <person name="Yoon J.-H."/>
        </authorList>
    </citation>
    <scope>NUCLEOTIDE SEQUENCE [LARGE SCALE GENOMIC DNA]</scope>
    <source>
        <strain evidence="3 4">SSKS-13</strain>
    </source>
</reference>
<keyword evidence="3" id="KW-0378">Hydrolase</keyword>
<dbReference type="GO" id="GO:0016805">
    <property type="term" value="F:dipeptidase activity"/>
    <property type="evidence" value="ECO:0007669"/>
    <property type="project" value="TreeGrafter"/>
</dbReference>
<dbReference type="Proteomes" id="UP000309389">
    <property type="component" value="Unassembled WGS sequence"/>
</dbReference>
<dbReference type="InterPro" id="IPR052030">
    <property type="entry name" value="Peptidase_M20/M20A_hydrolases"/>
</dbReference>